<reference evidence="10 11" key="1">
    <citation type="submission" date="2016-10" db="EMBL/GenBank/DDBJ databases">
        <authorList>
            <person name="de Groot N.N."/>
        </authorList>
    </citation>
    <scope>NUCLEOTIDE SEQUENCE [LARGE SCALE GENOMIC DNA]</scope>
    <source>
        <strain evidence="10 11">DSM 26880</strain>
    </source>
</reference>
<dbReference type="RefSeq" id="WP_089884892.1">
    <property type="nucleotide sequence ID" value="NZ_FNPF01000016.1"/>
</dbReference>
<dbReference type="STRING" id="321339.SAMN05444340_11636"/>
<evidence type="ECO:0000256" key="3">
    <source>
        <dbReference type="ARBA" id="ARBA00012621"/>
    </source>
</evidence>
<dbReference type="Gene3D" id="3.40.50.2000">
    <property type="entry name" value="Glycogen Phosphorylase B"/>
    <property type="match status" value="1"/>
</dbReference>
<name>A0A1H3MB25_9RHOB</name>
<keyword evidence="8" id="KW-0472">Membrane</keyword>
<protein>
    <recommendedName>
        <fullName evidence="4 8">3-deoxy-D-manno-octulosonic acid transferase</fullName>
        <shortName evidence="8">Kdo transferase</shortName>
        <ecNumber evidence="3 8">2.4.99.12</ecNumber>
    </recommendedName>
    <alternativeName>
        <fullName evidence="6 8">Lipid IV(A) 3-deoxy-D-manno-octulosonic acid transferase</fullName>
    </alternativeName>
</protein>
<comment type="function">
    <text evidence="1 8">Involved in lipopolysaccharide (LPS) biosynthesis. Catalyzes the transfer of 3-deoxy-D-manno-octulosonate (Kdo) residue(s) from CMP-Kdo to lipid IV(A), the tetraacyldisaccharide-1,4'-bisphosphate precursor of lipid A.</text>
</comment>
<feature type="domain" description="3-deoxy-D-manno-octulosonic-acid transferase N-terminal" evidence="9">
    <location>
        <begin position="28"/>
        <end position="181"/>
    </location>
</feature>
<dbReference type="GO" id="GO:0043842">
    <property type="term" value="F:Kdo transferase activity"/>
    <property type="evidence" value="ECO:0007669"/>
    <property type="project" value="UniProtKB-EC"/>
</dbReference>
<organism evidence="10 11">
    <name type="scientific">Citreimonas salinaria</name>
    <dbReference type="NCBI Taxonomy" id="321339"/>
    <lineage>
        <taxon>Bacteria</taxon>
        <taxon>Pseudomonadati</taxon>
        <taxon>Pseudomonadota</taxon>
        <taxon>Alphaproteobacteria</taxon>
        <taxon>Rhodobacterales</taxon>
        <taxon>Roseobacteraceae</taxon>
        <taxon>Citreimonas</taxon>
    </lineage>
</organism>
<evidence type="ECO:0000256" key="5">
    <source>
        <dbReference type="ARBA" id="ARBA00022679"/>
    </source>
</evidence>
<keyword evidence="11" id="KW-1185">Reference proteome</keyword>
<dbReference type="GO" id="GO:0009244">
    <property type="term" value="P:lipopolysaccharide core region biosynthetic process"/>
    <property type="evidence" value="ECO:0007669"/>
    <property type="project" value="UniProtKB-UniRule"/>
</dbReference>
<dbReference type="InterPro" id="IPR007507">
    <property type="entry name" value="Glycos_transf_N"/>
</dbReference>
<dbReference type="AlphaFoldDB" id="A0A1H3MB25"/>
<dbReference type="SUPFAM" id="SSF53756">
    <property type="entry name" value="UDP-Glycosyltransferase/glycogen phosphorylase"/>
    <property type="match status" value="1"/>
</dbReference>
<evidence type="ECO:0000313" key="11">
    <source>
        <dbReference type="Proteomes" id="UP000199286"/>
    </source>
</evidence>
<comment type="catalytic activity">
    <reaction evidence="7 8">
        <text>lipid IVA (E. coli) + CMP-3-deoxy-beta-D-manno-octulosonate = alpha-Kdo-(2-&gt;6)-lipid IVA (E. coli) + CMP + H(+)</text>
        <dbReference type="Rhea" id="RHEA:28066"/>
        <dbReference type="ChEBI" id="CHEBI:15378"/>
        <dbReference type="ChEBI" id="CHEBI:58603"/>
        <dbReference type="ChEBI" id="CHEBI:60364"/>
        <dbReference type="ChEBI" id="CHEBI:60377"/>
        <dbReference type="ChEBI" id="CHEBI:85987"/>
        <dbReference type="EC" id="2.4.99.12"/>
    </reaction>
</comment>
<dbReference type="GO" id="GO:0005886">
    <property type="term" value="C:plasma membrane"/>
    <property type="evidence" value="ECO:0007669"/>
    <property type="project" value="UniProtKB-SubCell"/>
</dbReference>
<accession>A0A1H3MB25</accession>
<dbReference type="EMBL" id="FNPF01000016">
    <property type="protein sequence ID" value="SDY73205.1"/>
    <property type="molecule type" value="Genomic_DNA"/>
</dbReference>
<dbReference type="Proteomes" id="UP000199286">
    <property type="component" value="Unassembled WGS sequence"/>
</dbReference>
<evidence type="ECO:0000256" key="7">
    <source>
        <dbReference type="ARBA" id="ARBA00049183"/>
    </source>
</evidence>
<comment type="subcellular location">
    <subcellularLocation>
        <location evidence="8">Cell membrane</location>
    </subcellularLocation>
</comment>
<evidence type="ECO:0000313" key="10">
    <source>
        <dbReference type="EMBL" id="SDY73205.1"/>
    </source>
</evidence>
<gene>
    <name evidence="10" type="ORF">SAMN05444340_11636</name>
</gene>
<dbReference type="Gene3D" id="3.40.50.11720">
    <property type="entry name" value="3-Deoxy-D-manno-octulosonic-acid transferase, N-terminal domain"/>
    <property type="match status" value="1"/>
</dbReference>
<dbReference type="EC" id="2.4.99.12" evidence="3 8"/>
<evidence type="ECO:0000256" key="2">
    <source>
        <dbReference type="ARBA" id="ARBA00004713"/>
    </source>
</evidence>
<dbReference type="PANTHER" id="PTHR42755">
    <property type="entry name" value="3-DEOXY-MANNO-OCTULOSONATE CYTIDYLYLTRANSFERASE"/>
    <property type="match status" value="1"/>
</dbReference>
<keyword evidence="8" id="KW-1003">Cell membrane</keyword>
<evidence type="ECO:0000256" key="1">
    <source>
        <dbReference type="ARBA" id="ARBA00003394"/>
    </source>
</evidence>
<dbReference type="InterPro" id="IPR039901">
    <property type="entry name" value="Kdotransferase"/>
</dbReference>
<comment type="similarity">
    <text evidence="8">Belongs to the glycosyltransferase group 1 family.</text>
</comment>
<dbReference type="InterPro" id="IPR038107">
    <property type="entry name" value="Glycos_transf_N_sf"/>
</dbReference>
<evidence type="ECO:0000256" key="4">
    <source>
        <dbReference type="ARBA" id="ARBA00019077"/>
    </source>
</evidence>
<evidence type="ECO:0000256" key="8">
    <source>
        <dbReference type="RuleBase" id="RU365103"/>
    </source>
</evidence>
<keyword evidence="8" id="KW-0448">Lipopolysaccharide biosynthesis</keyword>
<keyword evidence="5 8" id="KW-0808">Transferase</keyword>
<dbReference type="GO" id="GO:0009245">
    <property type="term" value="P:lipid A biosynthetic process"/>
    <property type="evidence" value="ECO:0007669"/>
    <property type="project" value="TreeGrafter"/>
</dbReference>
<comment type="pathway">
    <text evidence="2 8">Bacterial outer membrane biogenesis; LPS core biosynthesis.</text>
</comment>
<evidence type="ECO:0000259" key="9">
    <source>
        <dbReference type="Pfam" id="PF04413"/>
    </source>
</evidence>
<evidence type="ECO:0000256" key="6">
    <source>
        <dbReference type="ARBA" id="ARBA00031445"/>
    </source>
</evidence>
<dbReference type="PANTHER" id="PTHR42755:SF1">
    <property type="entry name" value="3-DEOXY-D-MANNO-OCTULOSONIC ACID TRANSFERASE, MITOCHONDRIAL-RELATED"/>
    <property type="match status" value="1"/>
</dbReference>
<proteinExistence type="inferred from homology"/>
<dbReference type="Pfam" id="PF04413">
    <property type="entry name" value="Glycos_transf_N"/>
    <property type="match status" value="1"/>
</dbReference>
<sequence>MSARGLNLRAYLALTRGGTAPAGGLPPRPEGPLIWVHADNDEQGRALARLCGRLCLQRPEIAVMATGAVPDQPCLIRHPLPEDRPAAAEAFAAALRPDCALWAGQTLRPALIDAMARQGTHLTLLGATDAPWTSPAARWMPDPAAATLALFDRVHATDGDAMRALRRIGIEPERLRLSGILRDGGLPLDCDMAQHGKLAAHLAGRPLWLAAHLRAAEADLVLRAHRHALRLAHRLLLVTVPHNEDDTATIARAAADSGLRICHWDAGELPDENTQVMLVDGPEELGLWYRLAPLAFIGGSLAPGHGGQDPFEAAALGCALLYGPNVGQHLTAYTQLVEAGAARIVRDADSLAAAVSHLVAPDKAAAMAHAGWRVISEGAALVDTVIAEVLDQLDLRAKASA</sequence>
<dbReference type="UniPathway" id="UPA00958"/>
<dbReference type="OrthoDB" id="9789797at2"/>